<dbReference type="AlphaFoldDB" id="A0A0P1I321"/>
<gene>
    <name evidence="3" type="ORF">PH7735_00699</name>
</gene>
<reference evidence="4" key="1">
    <citation type="submission" date="2015-09" db="EMBL/GenBank/DDBJ databases">
        <authorList>
            <person name="Rodrigo-Torres Lidia"/>
            <person name="Arahal R.David."/>
        </authorList>
    </citation>
    <scope>NUCLEOTIDE SEQUENCE [LARGE SCALE GENOMIC DNA]</scope>
    <source>
        <strain evidence="4">CECT 7735</strain>
    </source>
</reference>
<evidence type="ECO:0000313" key="3">
    <source>
        <dbReference type="EMBL" id="CUJ87008.1"/>
    </source>
</evidence>
<dbReference type="PANTHER" id="PTHR11645:SF13">
    <property type="entry name" value="PYRROLINE-5-CARBOXYLATE REDUCTASE CATALYTIC N-TERMINAL DOMAIN-CONTAINING PROTEIN"/>
    <property type="match status" value="1"/>
</dbReference>
<dbReference type="EMBL" id="CYTW01000001">
    <property type="protein sequence ID" value="CUJ87008.1"/>
    <property type="molecule type" value="Genomic_DNA"/>
</dbReference>
<evidence type="ECO:0000313" key="4">
    <source>
        <dbReference type="Proteomes" id="UP000051870"/>
    </source>
</evidence>
<dbReference type="InterPro" id="IPR036291">
    <property type="entry name" value="NAD(P)-bd_dom_sf"/>
</dbReference>
<dbReference type="InterPro" id="IPR028939">
    <property type="entry name" value="P5C_Rdtase_cat_N"/>
</dbReference>
<evidence type="ECO:0000259" key="2">
    <source>
        <dbReference type="Pfam" id="PF03807"/>
    </source>
</evidence>
<dbReference type="Pfam" id="PF03807">
    <property type="entry name" value="F420_oxidored"/>
    <property type="match status" value="1"/>
</dbReference>
<dbReference type="GO" id="GO:0055129">
    <property type="term" value="P:L-proline biosynthetic process"/>
    <property type="evidence" value="ECO:0007669"/>
    <property type="project" value="TreeGrafter"/>
</dbReference>
<comment type="similarity">
    <text evidence="1">Belongs to the pyrroline-5-carboxylate reductase family.</text>
</comment>
<keyword evidence="4" id="KW-1185">Reference proteome</keyword>
<dbReference type="SUPFAM" id="SSF51735">
    <property type="entry name" value="NAD(P)-binding Rossmann-fold domains"/>
    <property type="match status" value="1"/>
</dbReference>
<organism evidence="3 4">
    <name type="scientific">Shimia thalassica</name>
    <dbReference type="NCBI Taxonomy" id="1715693"/>
    <lineage>
        <taxon>Bacteria</taxon>
        <taxon>Pseudomonadati</taxon>
        <taxon>Pseudomonadota</taxon>
        <taxon>Alphaproteobacteria</taxon>
        <taxon>Rhodobacterales</taxon>
        <taxon>Roseobacteraceae</taxon>
    </lineage>
</organism>
<dbReference type="PANTHER" id="PTHR11645">
    <property type="entry name" value="PYRROLINE-5-CARBOXYLATE REDUCTASE"/>
    <property type="match status" value="1"/>
</dbReference>
<dbReference type="Proteomes" id="UP000051870">
    <property type="component" value="Unassembled WGS sequence"/>
</dbReference>
<dbReference type="GeneID" id="83879777"/>
<evidence type="ECO:0000256" key="1">
    <source>
        <dbReference type="ARBA" id="ARBA00005525"/>
    </source>
</evidence>
<sequence>MRIGILGTGTITSAVVHGIAADGHQITVSERGTDKSAALAKTYENVTVADNQTVLDNTDIVFLGLMAEAAPAILSALTFRSDQRIITVMAGATLEEADDMVSPATAAAIMMPFPSIATGGSAIMMQGDADLIETLFGARNQIFKLRSAEEMSAYLCAQAVLSPVARMVDDAARWLAARVEDQAQGEMFLRHLVTSGLEASTAASLIEALNTPGGYNQRLRQHMEAAGTGATLNEGLTKLETGS</sequence>
<dbReference type="RefSeq" id="WP_058309905.1">
    <property type="nucleotide sequence ID" value="NZ_CYTW01000001.1"/>
</dbReference>
<proteinExistence type="inferred from homology"/>
<dbReference type="Gene3D" id="3.40.50.720">
    <property type="entry name" value="NAD(P)-binding Rossmann-like Domain"/>
    <property type="match status" value="1"/>
</dbReference>
<dbReference type="GO" id="GO:0004735">
    <property type="term" value="F:pyrroline-5-carboxylate reductase activity"/>
    <property type="evidence" value="ECO:0007669"/>
    <property type="project" value="TreeGrafter"/>
</dbReference>
<dbReference type="STRING" id="1715693.PH7735_00699"/>
<accession>A0A0P1I321</accession>
<name>A0A0P1I321_9RHOB</name>
<protein>
    <submittedName>
        <fullName evidence="3">Pyrroline-5-carboxylate reductase</fullName>
    </submittedName>
</protein>
<feature type="domain" description="Pyrroline-5-carboxylate reductase catalytic N-terminal" evidence="2">
    <location>
        <begin position="2"/>
        <end position="91"/>
    </location>
</feature>